<dbReference type="Gene3D" id="4.10.1000.10">
    <property type="entry name" value="Zinc finger, CCCH-type"/>
    <property type="match status" value="1"/>
</dbReference>
<keyword evidence="3 4" id="KW-0862">Zinc</keyword>
<dbReference type="AlphaFoldDB" id="A0A6H0XPC1"/>
<dbReference type="SMART" id="SM00356">
    <property type="entry name" value="ZnF_C3H1"/>
    <property type="match status" value="2"/>
</dbReference>
<feature type="compositionally biased region" description="Polar residues" evidence="5">
    <location>
        <begin position="193"/>
        <end position="210"/>
    </location>
</feature>
<sequence length="566" mass="60589">MNNHINGSMPGSQTHVQHRNRRSHHGSISNKHPQSDNGALPMPVGGQRPHGVNENGNGMLGAARSPPKNKNTSHVPCKFYLSGQCQAGRMCPFSHDLESTTRPAPCKYFAKGHCKFGAKCALLHITPDGTVVNRRHYPPAPFPANGQSNGYGPPPEMLSLQAQGLDPQSIADPAHEFGFPFSNGQDMPHFDYTNASPTYGSPPQDHSATSPPRKGLSVLDAPLPNSFDSNGISLAARHGPFAASVPSRFGIDSPPSSVPRKNHLGNHALQELHNSAFGDSTLDSMLAGASPPSGDELLTFPKRSLYSERLRASRQVFSASVGTRMPPQQFEYSDDEGDLDQEENLLPASLRDLIPESRSRRASRAAMNDESPASFLAAQRRTLSSNTTPQESKVGSPSFSSSPSRYSGMFAQRSASSDFVGSPLRNSGFPSALSSSATQLSELGLAVNSPPRQASMSMLTQGLQRTRIDQARSQVNGTSHTSAPVRQIPNASNGRTSLDRAISSTSIGRERIDEEQELFDMDEIGSSSRPQSSSASQAGISIGSRLYGSNGREETNHGAIGSQRSK</sequence>
<dbReference type="InterPro" id="IPR000571">
    <property type="entry name" value="Znf_CCCH"/>
</dbReference>
<dbReference type="OrthoDB" id="411372at2759"/>
<dbReference type="Pfam" id="PF18044">
    <property type="entry name" value="zf-CCCH_4"/>
    <property type="match status" value="1"/>
</dbReference>
<feature type="region of interest" description="Disordered" evidence="5">
    <location>
        <begin position="190"/>
        <end position="222"/>
    </location>
</feature>
<feature type="region of interest" description="Disordered" evidence="5">
    <location>
        <begin position="318"/>
        <end position="406"/>
    </location>
</feature>
<name>A0A6H0XPC1_9PEZI</name>
<dbReference type="InterPro" id="IPR041367">
    <property type="entry name" value="Znf-CCCH_4"/>
</dbReference>
<evidence type="ECO:0000256" key="3">
    <source>
        <dbReference type="ARBA" id="ARBA00022833"/>
    </source>
</evidence>
<feature type="zinc finger region" description="C3H1-type" evidence="4">
    <location>
        <begin position="100"/>
        <end position="127"/>
    </location>
</feature>
<dbReference type="SUPFAM" id="SSF90229">
    <property type="entry name" value="CCCH zinc finger"/>
    <property type="match status" value="1"/>
</dbReference>
<evidence type="ECO:0000313" key="7">
    <source>
        <dbReference type="EMBL" id="QIW96329.1"/>
    </source>
</evidence>
<proteinExistence type="predicted"/>
<evidence type="ECO:0000256" key="2">
    <source>
        <dbReference type="ARBA" id="ARBA00022771"/>
    </source>
</evidence>
<dbReference type="Proteomes" id="UP000503462">
    <property type="component" value="Chromosome 1"/>
</dbReference>
<dbReference type="Gene3D" id="1.20.120.1350">
    <property type="entry name" value="Pneumovirus matrix protein 2 (M2), zinc-binding domain"/>
    <property type="match status" value="1"/>
</dbReference>
<dbReference type="GO" id="GO:0008270">
    <property type="term" value="F:zinc ion binding"/>
    <property type="evidence" value="ECO:0007669"/>
    <property type="project" value="UniProtKB-KW"/>
</dbReference>
<evidence type="ECO:0000256" key="5">
    <source>
        <dbReference type="SAM" id="MobiDB-lite"/>
    </source>
</evidence>
<dbReference type="InterPro" id="IPR036855">
    <property type="entry name" value="Znf_CCCH_sf"/>
</dbReference>
<gene>
    <name evidence="7" type="ORF">AMS68_001847</name>
</gene>
<reference evidence="7 8" key="1">
    <citation type="journal article" date="2016" name="Sci. Rep.">
        <title>Peltaster fructicola genome reveals evolution from an invasive phytopathogen to an ectophytic parasite.</title>
        <authorList>
            <person name="Xu C."/>
            <person name="Chen H."/>
            <person name="Gleason M.L."/>
            <person name="Xu J.R."/>
            <person name="Liu H."/>
            <person name="Zhang R."/>
            <person name="Sun G."/>
        </authorList>
    </citation>
    <scope>NUCLEOTIDE SEQUENCE [LARGE SCALE GENOMIC DNA]</scope>
    <source>
        <strain evidence="7 8">LNHT1506</strain>
    </source>
</reference>
<protein>
    <recommendedName>
        <fullName evidence="6">C3H1-type domain-containing protein</fullName>
    </recommendedName>
</protein>
<organism evidence="7 8">
    <name type="scientific">Peltaster fructicola</name>
    <dbReference type="NCBI Taxonomy" id="286661"/>
    <lineage>
        <taxon>Eukaryota</taxon>
        <taxon>Fungi</taxon>
        <taxon>Dikarya</taxon>
        <taxon>Ascomycota</taxon>
        <taxon>Pezizomycotina</taxon>
        <taxon>Dothideomycetes</taxon>
        <taxon>Dothideomycetes incertae sedis</taxon>
        <taxon>Peltaster</taxon>
    </lineage>
</organism>
<dbReference type="PROSITE" id="PS50103">
    <property type="entry name" value="ZF_C3H1"/>
    <property type="match status" value="2"/>
</dbReference>
<dbReference type="EMBL" id="CP051139">
    <property type="protein sequence ID" value="QIW96329.1"/>
    <property type="molecule type" value="Genomic_DNA"/>
</dbReference>
<keyword evidence="1 4" id="KW-0479">Metal-binding</keyword>
<feature type="domain" description="C3H1-type" evidence="6">
    <location>
        <begin position="100"/>
        <end position="127"/>
    </location>
</feature>
<keyword evidence="8" id="KW-1185">Reference proteome</keyword>
<feature type="domain" description="C3H1-type" evidence="6">
    <location>
        <begin position="71"/>
        <end position="98"/>
    </location>
</feature>
<evidence type="ECO:0000256" key="4">
    <source>
        <dbReference type="PROSITE-ProRule" id="PRU00723"/>
    </source>
</evidence>
<feature type="compositionally biased region" description="Low complexity" evidence="5">
    <location>
        <begin position="526"/>
        <end position="544"/>
    </location>
</feature>
<accession>A0A6H0XPC1</accession>
<feature type="compositionally biased region" description="Polar residues" evidence="5">
    <location>
        <begin position="1"/>
        <end position="15"/>
    </location>
</feature>
<evidence type="ECO:0000313" key="8">
    <source>
        <dbReference type="Proteomes" id="UP000503462"/>
    </source>
</evidence>
<evidence type="ECO:0000259" key="6">
    <source>
        <dbReference type="PROSITE" id="PS50103"/>
    </source>
</evidence>
<feature type="compositionally biased region" description="Acidic residues" evidence="5">
    <location>
        <begin position="513"/>
        <end position="523"/>
    </location>
</feature>
<feature type="compositionally biased region" description="Low complexity" evidence="5">
    <location>
        <begin position="392"/>
        <end position="406"/>
    </location>
</feature>
<feature type="compositionally biased region" description="Polar residues" evidence="5">
    <location>
        <begin position="26"/>
        <end position="37"/>
    </location>
</feature>
<feature type="compositionally biased region" description="Polar residues" evidence="5">
    <location>
        <begin position="471"/>
        <end position="507"/>
    </location>
</feature>
<feature type="region of interest" description="Disordered" evidence="5">
    <location>
        <begin position="471"/>
        <end position="566"/>
    </location>
</feature>
<evidence type="ECO:0000256" key="1">
    <source>
        <dbReference type="ARBA" id="ARBA00022723"/>
    </source>
</evidence>
<feature type="compositionally biased region" description="Polar residues" evidence="5">
    <location>
        <begin position="381"/>
        <end position="391"/>
    </location>
</feature>
<feature type="compositionally biased region" description="Acidic residues" evidence="5">
    <location>
        <begin position="332"/>
        <end position="343"/>
    </location>
</feature>
<keyword evidence="2 4" id="KW-0863">Zinc-finger</keyword>
<feature type="zinc finger region" description="C3H1-type" evidence="4">
    <location>
        <begin position="71"/>
        <end position="98"/>
    </location>
</feature>
<feature type="region of interest" description="Disordered" evidence="5">
    <location>
        <begin position="1"/>
        <end position="72"/>
    </location>
</feature>
<feature type="compositionally biased region" description="Basic residues" evidence="5">
    <location>
        <begin position="16"/>
        <end position="25"/>
    </location>
</feature>